<dbReference type="SUPFAM" id="SSF158446">
    <property type="entry name" value="IVS-encoded protein-like"/>
    <property type="match status" value="1"/>
</dbReference>
<accession>A0A917LLG4</accession>
<evidence type="ECO:0008006" key="3">
    <source>
        <dbReference type="Google" id="ProtNLM"/>
    </source>
</evidence>
<sequence>MASYKIYDLEERTYLFAKDCRLKVRQLQKTISNIEDGKQLVKSSGSIAANYIEANEKLGDKDFKFRLKISRKEAKESVLWLKLLRDLNPIDEDLINLINEAEQLRKILSAIINKS</sequence>
<dbReference type="RefSeq" id="WP_188462277.1">
    <property type="nucleotide sequence ID" value="NZ_BMFQ01000001.1"/>
</dbReference>
<dbReference type="Gene3D" id="1.20.1440.60">
    <property type="entry name" value="23S rRNA-intervening sequence"/>
    <property type="match status" value="1"/>
</dbReference>
<dbReference type="InterPro" id="IPR012657">
    <property type="entry name" value="23S_rRNA-intervening_sequence"/>
</dbReference>
<dbReference type="Pfam" id="PF05635">
    <property type="entry name" value="23S_rRNA_IVP"/>
    <property type="match status" value="1"/>
</dbReference>
<comment type="caution">
    <text evidence="1">The sequence shown here is derived from an EMBL/GenBank/DDBJ whole genome shotgun (WGS) entry which is preliminary data.</text>
</comment>
<dbReference type="PANTHER" id="PTHR38471:SF2">
    <property type="entry name" value="FOUR HELIX BUNDLE PROTEIN"/>
    <property type="match status" value="1"/>
</dbReference>
<dbReference type="PANTHER" id="PTHR38471">
    <property type="entry name" value="FOUR HELIX BUNDLE PROTEIN"/>
    <property type="match status" value="1"/>
</dbReference>
<dbReference type="Proteomes" id="UP000625976">
    <property type="component" value="Unassembled WGS sequence"/>
</dbReference>
<name>A0A917LLG4_9FLAO</name>
<organism evidence="1 2">
    <name type="scientific">Bizionia arctica</name>
    <dbReference type="NCBI Taxonomy" id="1495645"/>
    <lineage>
        <taxon>Bacteria</taxon>
        <taxon>Pseudomonadati</taxon>
        <taxon>Bacteroidota</taxon>
        <taxon>Flavobacteriia</taxon>
        <taxon>Flavobacteriales</taxon>
        <taxon>Flavobacteriaceae</taxon>
        <taxon>Bizionia</taxon>
    </lineage>
</organism>
<dbReference type="EMBL" id="BMFQ01000001">
    <property type="protein sequence ID" value="GGG39600.1"/>
    <property type="molecule type" value="Genomic_DNA"/>
</dbReference>
<dbReference type="NCBIfam" id="TIGR02436">
    <property type="entry name" value="four helix bundle protein"/>
    <property type="match status" value="1"/>
</dbReference>
<reference evidence="1" key="1">
    <citation type="journal article" date="2014" name="Int. J. Syst. Evol. Microbiol.">
        <title>Complete genome sequence of Corynebacterium casei LMG S-19264T (=DSM 44701T), isolated from a smear-ripened cheese.</title>
        <authorList>
            <consortium name="US DOE Joint Genome Institute (JGI-PGF)"/>
            <person name="Walter F."/>
            <person name="Albersmeier A."/>
            <person name="Kalinowski J."/>
            <person name="Ruckert C."/>
        </authorList>
    </citation>
    <scope>NUCLEOTIDE SEQUENCE</scope>
    <source>
        <strain evidence="1">CGMCC 1.12751</strain>
    </source>
</reference>
<dbReference type="InterPro" id="IPR036583">
    <property type="entry name" value="23S_rRNA_IVS_sf"/>
</dbReference>
<reference evidence="1" key="2">
    <citation type="submission" date="2020-09" db="EMBL/GenBank/DDBJ databases">
        <authorList>
            <person name="Sun Q."/>
            <person name="Zhou Y."/>
        </authorList>
    </citation>
    <scope>NUCLEOTIDE SEQUENCE</scope>
    <source>
        <strain evidence="1">CGMCC 1.12751</strain>
    </source>
</reference>
<protein>
    <recommendedName>
        <fullName evidence="3">Four helix bundle protein</fullName>
    </recommendedName>
</protein>
<keyword evidence="2" id="KW-1185">Reference proteome</keyword>
<evidence type="ECO:0000313" key="1">
    <source>
        <dbReference type="EMBL" id="GGG39600.1"/>
    </source>
</evidence>
<evidence type="ECO:0000313" key="2">
    <source>
        <dbReference type="Proteomes" id="UP000625976"/>
    </source>
</evidence>
<dbReference type="AlphaFoldDB" id="A0A917LLG4"/>
<gene>
    <name evidence="1" type="ORF">GCM10010976_09100</name>
</gene>
<proteinExistence type="predicted"/>